<protein>
    <submittedName>
        <fullName evidence="1">Uncharacterized protein</fullName>
    </submittedName>
</protein>
<dbReference type="PANTHER" id="PTHR34541:SF1">
    <property type="entry name" value="OS06G0152800 PROTEIN"/>
    <property type="match status" value="1"/>
</dbReference>
<proteinExistence type="predicted"/>
<dbReference type="eggNOG" id="ENOG502QUZ0">
    <property type="taxonomic scope" value="Eukaryota"/>
</dbReference>
<gene>
    <name evidence="1" type="ORF">TRIUR3_02750</name>
</gene>
<dbReference type="EMBL" id="KD278378">
    <property type="protein sequence ID" value="EMS46055.1"/>
    <property type="molecule type" value="Genomic_DNA"/>
</dbReference>
<dbReference type="PANTHER" id="PTHR34541">
    <property type="entry name" value="OS01G0729900 PROTEIN"/>
    <property type="match status" value="1"/>
</dbReference>
<organism evidence="1">
    <name type="scientific">Triticum urartu</name>
    <name type="common">Red wild einkorn</name>
    <name type="synonym">Crithodium urartu</name>
    <dbReference type="NCBI Taxonomy" id="4572"/>
    <lineage>
        <taxon>Eukaryota</taxon>
        <taxon>Viridiplantae</taxon>
        <taxon>Streptophyta</taxon>
        <taxon>Embryophyta</taxon>
        <taxon>Tracheophyta</taxon>
        <taxon>Spermatophyta</taxon>
        <taxon>Magnoliopsida</taxon>
        <taxon>Liliopsida</taxon>
        <taxon>Poales</taxon>
        <taxon>Poaceae</taxon>
        <taxon>BOP clade</taxon>
        <taxon>Pooideae</taxon>
        <taxon>Triticodae</taxon>
        <taxon>Triticeae</taxon>
        <taxon>Triticinae</taxon>
        <taxon>Triticum</taxon>
    </lineage>
</organism>
<sequence>MDMQFPNGQLRYVAGDGFTARGFLPLGGGGIVQAHGKFPGEKRLSFSYKNGSGGSVTPSVQWPDKSLSLGLTQVLSWRSVCPTFGGSRPGVSTELVHSVSEEASVACG</sequence>
<dbReference type="AlphaFoldDB" id="M7Z164"/>
<accession>M7Z164</accession>
<evidence type="ECO:0000313" key="1">
    <source>
        <dbReference type="EMBL" id="EMS46055.1"/>
    </source>
</evidence>
<name>M7Z164_TRIUA</name>
<reference evidence="1" key="1">
    <citation type="journal article" date="2013" name="Nature">
        <title>Draft genome of the wheat A-genome progenitor Triticum urartu.</title>
        <authorList>
            <person name="Ling H.Q."/>
            <person name="Zhao S."/>
            <person name="Liu D."/>
            <person name="Wang J."/>
            <person name="Sun H."/>
            <person name="Zhang C."/>
            <person name="Fan H."/>
            <person name="Li D."/>
            <person name="Dong L."/>
            <person name="Tao Y."/>
            <person name="Gao C."/>
            <person name="Wu H."/>
            <person name="Li Y."/>
            <person name="Cui Y."/>
            <person name="Guo X."/>
            <person name="Zheng S."/>
            <person name="Wang B."/>
            <person name="Yu K."/>
            <person name="Liang Q."/>
            <person name="Yang W."/>
            <person name="Lou X."/>
            <person name="Chen J."/>
            <person name="Feng M."/>
            <person name="Jian J."/>
            <person name="Zhang X."/>
            <person name="Luo G."/>
            <person name="Jiang Y."/>
            <person name="Liu J."/>
            <person name="Wang Z."/>
            <person name="Sha Y."/>
            <person name="Zhang B."/>
            <person name="Wu H."/>
            <person name="Tang D."/>
            <person name="Shen Q."/>
            <person name="Xue P."/>
            <person name="Zou S."/>
            <person name="Wang X."/>
            <person name="Liu X."/>
            <person name="Wang F."/>
            <person name="Yang Y."/>
            <person name="An X."/>
            <person name="Dong Z."/>
            <person name="Zhang K."/>
            <person name="Zhang X."/>
            <person name="Luo M.C."/>
            <person name="Dvorak J."/>
            <person name="Tong Y."/>
            <person name="Wang J."/>
            <person name="Yang H."/>
            <person name="Li Z."/>
            <person name="Wang D."/>
            <person name="Zhang A."/>
            <person name="Wang J."/>
        </authorList>
    </citation>
    <scope>NUCLEOTIDE SEQUENCE</scope>
</reference>
<dbReference type="STRING" id="4572.M7Z164"/>